<proteinExistence type="predicted"/>
<organism evidence="1 2">
    <name type="scientific">Pseudomonas abietaniphila</name>
    <dbReference type="NCBI Taxonomy" id="89065"/>
    <lineage>
        <taxon>Bacteria</taxon>
        <taxon>Pseudomonadati</taxon>
        <taxon>Pseudomonadota</taxon>
        <taxon>Gammaproteobacteria</taxon>
        <taxon>Pseudomonadales</taxon>
        <taxon>Pseudomonadaceae</taxon>
        <taxon>Pseudomonas</taxon>
    </lineage>
</organism>
<evidence type="ECO:0000313" key="2">
    <source>
        <dbReference type="Proteomes" id="UP000182894"/>
    </source>
</evidence>
<evidence type="ECO:0000313" key="1">
    <source>
        <dbReference type="EMBL" id="SDI45127.1"/>
    </source>
</evidence>
<dbReference type="STRING" id="89065.SAMN05216605_113164"/>
<reference evidence="2" key="1">
    <citation type="submission" date="2016-10" db="EMBL/GenBank/DDBJ databases">
        <authorList>
            <person name="Varghese N."/>
            <person name="Submissions S."/>
        </authorList>
    </citation>
    <scope>NUCLEOTIDE SEQUENCE [LARGE SCALE GENOMIC DNA]</scope>
    <source>
        <strain evidence="2">ATCC 700689</strain>
    </source>
</reference>
<name>A0A1G8KNZ5_9PSED</name>
<keyword evidence="2" id="KW-1185">Reference proteome</keyword>
<protein>
    <submittedName>
        <fullName evidence="1">Uncharacterized protein</fullName>
    </submittedName>
</protein>
<gene>
    <name evidence="1" type="ORF">SAMN05216605_113164</name>
</gene>
<dbReference type="AlphaFoldDB" id="A0A1G8KNZ5"/>
<dbReference type="Proteomes" id="UP000182894">
    <property type="component" value="Unassembled WGS sequence"/>
</dbReference>
<sequence length="95" mass="10741">MPAICRAAAVKTVDAVRQCNRIRRFYDCCAADRGQARSYRYAQRRPPSGGRLRLREVSSLMSDWTFSLVSVQTASIQHARTKLSPPLIKETLCEP</sequence>
<accession>A0A1G8KNZ5</accession>
<dbReference type="EMBL" id="FNCO01000013">
    <property type="protein sequence ID" value="SDI45127.1"/>
    <property type="molecule type" value="Genomic_DNA"/>
</dbReference>